<dbReference type="AlphaFoldDB" id="A0A4X2K983"/>
<reference evidence="15" key="2">
    <citation type="submission" date="2025-08" db="UniProtKB">
        <authorList>
            <consortium name="Ensembl"/>
        </authorList>
    </citation>
    <scope>IDENTIFICATION</scope>
</reference>
<reference evidence="15" key="3">
    <citation type="submission" date="2025-09" db="UniProtKB">
        <authorList>
            <consortium name="Ensembl"/>
        </authorList>
    </citation>
    <scope>IDENTIFICATION</scope>
</reference>
<proteinExistence type="inferred from homology"/>
<accession>A0A4X2K983</accession>
<comment type="cofactor">
    <cofactor evidence="1 12">
        <name>FMN</name>
        <dbReference type="ChEBI" id="CHEBI:58210"/>
    </cofactor>
</comment>
<feature type="binding site" evidence="12">
    <location>
        <begin position="540"/>
        <end position="541"/>
    </location>
    <ligand>
        <name>NADP(+)</name>
        <dbReference type="ChEBI" id="CHEBI:58349"/>
    </ligand>
</feature>
<feature type="binding site" evidence="12">
    <location>
        <position position="375"/>
    </location>
    <ligand>
        <name>FAD</name>
        <dbReference type="ChEBI" id="CHEBI:57692"/>
    </ligand>
</feature>
<keyword evidence="8 12" id="KW-0560">Oxidoreductase</keyword>
<evidence type="ECO:0000256" key="10">
    <source>
        <dbReference type="ARBA" id="ARBA00059862"/>
    </source>
</evidence>
<keyword evidence="16" id="KW-1185">Reference proteome</keyword>
<comment type="catalytic activity">
    <reaction evidence="9">
        <text>2 oxidized [2Fe-2S]-[protein] + NADPH = 2 reduced [2Fe-2S]-[protein] + NADP(+) + H(+)</text>
        <dbReference type="Rhea" id="RHEA:67716"/>
        <dbReference type="Rhea" id="RHEA-COMP:17327"/>
        <dbReference type="Rhea" id="RHEA-COMP:17328"/>
        <dbReference type="ChEBI" id="CHEBI:15378"/>
        <dbReference type="ChEBI" id="CHEBI:33737"/>
        <dbReference type="ChEBI" id="CHEBI:33738"/>
        <dbReference type="ChEBI" id="CHEBI:57783"/>
        <dbReference type="ChEBI" id="CHEBI:58349"/>
    </reaction>
    <physiologicalReaction direction="left-to-right" evidence="9">
        <dbReference type="Rhea" id="RHEA:67717"/>
    </physiologicalReaction>
</comment>
<dbReference type="InterPro" id="IPR028879">
    <property type="entry name" value="NDOR1"/>
</dbReference>
<keyword evidence="6 12" id="KW-0274">FAD</keyword>
<comment type="similarity">
    <text evidence="12">In the C-terminal section; belongs to the flavoprotein pyridine nucleotide cytochrome reductase family.</text>
</comment>
<dbReference type="GO" id="GO:0003958">
    <property type="term" value="F:NADPH-hemoprotein reductase activity"/>
    <property type="evidence" value="ECO:0007669"/>
    <property type="project" value="Ensembl"/>
</dbReference>
<comment type="subcellular location">
    <subcellularLocation>
        <location evidence="12">Cytoplasm</location>
        <location evidence="12">Perinuclear region</location>
    </subcellularLocation>
    <text evidence="12">Concentrated in perinuclear structure.</text>
</comment>
<dbReference type="SUPFAM" id="SSF52218">
    <property type="entry name" value="Flavoproteins"/>
    <property type="match status" value="1"/>
</dbReference>
<dbReference type="InterPro" id="IPR023173">
    <property type="entry name" value="NADPH_Cyt_P450_Rdtase_alpha"/>
</dbReference>
<dbReference type="PRINTS" id="PR00369">
    <property type="entry name" value="FLAVODOXIN"/>
</dbReference>
<evidence type="ECO:0000256" key="1">
    <source>
        <dbReference type="ARBA" id="ARBA00001917"/>
    </source>
</evidence>
<comment type="similarity">
    <text evidence="12">In the N-terminal section; belongs to the flavodoxin family.</text>
</comment>
<dbReference type="PROSITE" id="PS50902">
    <property type="entry name" value="FLAVODOXIN_LIKE"/>
    <property type="match status" value="1"/>
</dbReference>
<dbReference type="GO" id="GO:0160246">
    <property type="term" value="F:NADPH-iron-sulfur [2Fe-2S] protein oxidoreductase activity"/>
    <property type="evidence" value="ECO:0007669"/>
    <property type="project" value="Ensembl"/>
</dbReference>
<dbReference type="GO" id="GO:0005654">
    <property type="term" value="C:nucleoplasm"/>
    <property type="evidence" value="ECO:0007669"/>
    <property type="project" value="Ensembl"/>
</dbReference>
<evidence type="ECO:0000256" key="8">
    <source>
        <dbReference type="ARBA" id="ARBA00023002"/>
    </source>
</evidence>
<dbReference type="Pfam" id="PF00175">
    <property type="entry name" value="NAD_binding_1"/>
    <property type="match status" value="1"/>
</dbReference>
<feature type="binding site" evidence="12">
    <location>
        <begin position="441"/>
        <end position="444"/>
    </location>
    <ligand>
        <name>FAD</name>
        <dbReference type="ChEBI" id="CHEBI:57692"/>
    </ligand>
</feature>
<comment type="caution">
    <text evidence="12">Lacks conserved residue(s) required for the propagation of feature annotation.</text>
</comment>
<dbReference type="GO" id="GO:0009055">
    <property type="term" value="F:electron transfer activity"/>
    <property type="evidence" value="ECO:0007669"/>
    <property type="project" value="Ensembl"/>
</dbReference>
<dbReference type="GO" id="GO:0070402">
    <property type="term" value="F:NADPH binding"/>
    <property type="evidence" value="ECO:0007669"/>
    <property type="project" value="Ensembl"/>
</dbReference>
<feature type="binding site" evidence="12">
    <location>
        <position position="157"/>
    </location>
    <ligand>
        <name>FMN</name>
        <dbReference type="ChEBI" id="CHEBI:58210"/>
    </ligand>
</feature>
<evidence type="ECO:0000313" key="16">
    <source>
        <dbReference type="Proteomes" id="UP000314987"/>
    </source>
</evidence>
<organism evidence="15 16">
    <name type="scientific">Vombatus ursinus</name>
    <name type="common">Common wombat</name>
    <dbReference type="NCBI Taxonomy" id="29139"/>
    <lineage>
        <taxon>Eukaryota</taxon>
        <taxon>Metazoa</taxon>
        <taxon>Chordata</taxon>
        <taxon>Craniata</taxon>
        <taxon>Vertebrata</taxon>
        <taxon>Euteleostomi</taxon>
        <taxon>Mammalia</taxon>
        <taxon>Metatheria</taxon>
        <taxon>Diprotodontia</taxon>
        <taxon>Vombatidae</taxon>
        <taxon>Vombatus</taxon>
    </lineage>
</organism>
<dbReference type="InterPro" id="IPR029039">
    <property type="entry name" value="Flavoprotein-like_sf"/>
</dbReference>
<dbReference type="Gene3D" id="2.40.30.10">
    <property type="entry name" value="Translation factors"/>
    <property type="match status" value="1"/>
</dbReference>
<dbReference type="PANTHER" id="PTHR19384">
    <property type="entry name" value="NITRIC OXIDE SYNTHASE-RELATED"/>
    <property type="match status" value="1"/>
</dbReference>
<dbReference type="Gene3D" id="3.40.50.360">
    <property type="match status" value="1"/>
</dbReference>
<comment type="cofactor">
    <cofactor evidence="2 12">
        <name>FAD</name>
        <dbReference type="ChEBI" id="CHEBI:57692"/>
    </cofactor>
</comment>
<feature type="binding site" evidence="12">
    <location>
        <position position="485"/>
    </location>
    <ligand>
        <name>NADP(+)</name>
        <dbReference type="ChEBI" id="CHEBI:58349"/>
    </ligand>
</feature>
<dbReference type="PROSITE" id="PS51384">
    <property type="entry name" value="FAD_FR"/>
    <property type="match status" value="1"/>
</dbReference>
<dbReference type="GO" id="GO:0071949">
    <property type="term" value="F:FAD binding"/>
    <property type="evidence" value="ECO:0007669"/>
    <property type="project" value="Ensembl"/>
</dbReference>
<name>A0A4X2K983_VOMUR</name>
<sequence length="622" mass="69867">MMCPSLTDGVTSPGTGSQPRELQIEMLTRSLLILFGSQTGTSQDVAERISREGRRRRLQCRVLALDSYDVVNLINEPLVIFVCATTGQGDPPDNMKNFWKFIFRKNLPPTSLCQMDYAVLGLGDSSYAKFNFVAKKLHRRLLQLGGNALLPIGLGDDQHDLGPDAVIDPWLLDLWRKVLGLYPVPSDLSVIPADTPLPSRFILNFCDEAPGISYEEEHSENQRPEELPSDHKPFLAPIVSNQRVTAESHFQDVRLIEFDITGSGISFTAGDVVMIQPQNSASDTEQFCHLLRLDPNRCFVLQPREPDVTCPVQLPHPCTIHHLVSHYLDITRVPHRSFFEILACLSQHQMEREKLLEFSSAQGQEELYNYCNRPRRTILEVLGDFPHSAASIPPDYLLDLIPPIRPRAYSIASSLLAHPLRVQILVAVVRYQTRLCKPRQGLCTSWLASLDPQRGPVRVPLWVRKSGLSFPSEPNTPVIMVGPGTGVAPFRAAIQERVAQGQTGNYLFFGCRQKDKDFYCEAEWQELIQKGFLTLITAFSRDQEEKIYVQHRLQEHGALVWELLSQHGAYFYLAGNAKSMPASVSEALTSLFQSKGGLSSPDAATYLTTLERAMRFQAETWA</sequence>
<feature type="binding site" evidence="12">
    <location>
        <position position="621"/>
    </location>
    <ligand>
        <name>FAD</name>
        <dbReference type="ChEBI" id="CHEBI:57692"/>
    </ligand>
</feature>
<dbReference type="GO" id="GO:0048471">
    <property type="term" value="C:perinuclear region of cytoplasm"/>
    <property type="evidence" value="ECO:0007669"/>
    <property type="project" value="UniProtKB-SubCell"/>
</dbReference>
<dbReference type="InterPro" id="IPR001709">
    <property type="entry name" value="Flavoprot_Pyr_Nucl_cyt_Rdtase"/>
</dbReference>
<dbReference type="Pfam" id="PF00258">
    <property type="entry name" value="Flavodoxin_1"/>
    <property type="match status" value="1"/>
</dbReference>
<evidence type="ECO:0000259" key="13">
    <source>
        <dbReference type="PROSITE" id="PS50902"/>
    </source>
</evidence>
<dbReference type="Proteomes" id="UP000314987">
    <property type="component" value="Unassembled WGS sequence"/>
</dbReference>
<dbReference type="InterPro" id="IPR017938">
    <property type="entry name" value="Riboflavin_synthase-like_b-brl"/>
</dbReference>
<comment type="similarity">
    <text evidence="12">Belongs to the NADPH-dependent diflavin oxidoreductase NDOR1 family.</text>
</comment>
<dbReference type="GO" id="GO:0005829">
    <property type="term" value="C:cytosol"/>
    <property type="evidence" value="ECO:0007669"/>
    <property type="project" value="Ensembl"/>
</dbReference>
<feature type="binding site" evidence="12">
    <location>
        <begin position="37"/>
        <end position="42"/>
    </location>
    <ligand>
        <name>FMN</name>
        <dbReference type="ChEBI" id="CHEBI:58210"/>
    </ligand>
</feature>
<dbReference type="InterPro" id="IPR039261">
    <property type="entry name" value="FNR_nucleotide-bd"/>
</dbReference>
<gene>
    <name evidence="12 15" type="primary">NDOR1</name>
</gene>
<dbReference type="GO" id="GO:0022900">
    <property type="term" value="P:electron transport chain"/>
    <property type="evidence" value="ECO:0007669"/>
    <property type="project" value="Ensembl"/>
</dbReference>
<feature type="domain" description="FAD-binding FR-type" evidence="14">
    <location>
        <begin position="231"/>
        <end position="472"/>
    </location>
</feature>
<dbReference type="Pfam" id="PF00667">
    <property type="entry name" value="FAD_binding_1"/>
    <property type="match status" value="1"/>
</dbReference>
<dbReference type="Ensembl" id="ENSVURT00010009595.1">
    <property type="protein sequence ID" value="ENSVURP00010008453.1"/>
    <property type="gene ID" value="ENSVURG00010006543.1"/>
</dbReference>
<dbReference type="HAMAP" id="MF_03178">
    <property type="entry name" value="NDOR1"/>
    <property type="match status" value="1"/>
</dbReference>
<dbReference type="GO" id="GO:0045111">
    <property type="term" value="C:intermediate filament cytoskeleton"/>
    <property type="evidence" value="ECO:0007669"/>
    <property type="project" value="Ensembl"/>
</dbReference>
<dbReference type="SUPFAM" id="SSF63380">
    <property type="entry name" value="Riboflavin synthase domain-like"/>
    <property type="match status" value="1"/>
</dbReference>
<feature type="binding site" evidence="12">
    <location>
        <begin position="407"/>
        <end position="410"/>
    </location>
    <ligand>
        <name>FAD</name>
        <dbReference type="ChEBI" id="CHEBI:57692"/>
    </ligand>
</feature>
<dbReference type="InterPro" id="IPR008254">
    <property type="entry name" value="Flavodoxin/NO_synth"/>
</dbReference>
<dbReference type="FunFam" id="1.20.990.10:FF:000008">
    <property type="entry name" value="NADPH-dependent diflavin oxidoreductase 1"/>
    <property type="match status" value="1"/>
</dbReference>
<evidence type="ECO:0000256" key="4">
    <source>
        <dbReference type="ARBA" id="ARBA00022630"/>
    </source>
</evidence>
<dbReference type="FunFam" id="3.40.50.80:FF:000001">
    <property type="entry name" value="NADPH--cytochrome P450 reductase 1"/>
    <property type="match status" value="1"/>
</dbReference>
<evidence type="ECO:0000259" key="14">
    <source>
        <dbReference type="PROSITE" id="PS51384"/>
    </source>
</evidence>
<dbReference type="InterPro" id="IPR001094">
    <property type="entry name" value="Flavdoxin-like"/>
</dbReference>
<dbReference type="FunFam" id="3.40.50.360:FF:000015">
    <property type="entry name" value="NADPH-dependent diflavin oxidoreductase 1"/>
    <property type="match status" value="1"/>
</dbReference>
<evidence type="ECO:0000256" key="12">
    <source>
        <dbReference type="HAMAP-Rule" id="MF_03178"/>
    </source>
</evidence>
<dbReference type="GO" id="GO:0016226">
    <property type="term" value="P:iron-sulfur cluster assembly"/>
    <property type="evidence" value="ECO:0007669"/>
    <property type="project" value="UniProtKB-UniRule"/>
</dbReference>
<feature type="domain" description="Flavodoxin-like" evidence="13">
    <location>
        <begin position="31"/>
        <end position="175"/>
    </location>
</feature>
<keyword evidence="4 12" id="KW-0285">Flavoprotein</keyword>
<keyword evidence="5 12" id="KW-0288">FMN</keyword>
<feature type="binding site" evidence="12">
    <location>
        <begin position="84"/>
        <end position="87"/>
    </location>
    <ligand>
        <name>FMN</name>
        <dbReference type="ChEBI" id="CHEBI:58210"/>
    </ligand>
</feature>
<dbReference type="InterPro" id="IPR017927">
    <property type="entry name" value="FAD-bd_FR_type"/>
</dbReference>
<reference evidence="16" key="1">
    <citation type="submission" date="2018-12" db="EMBL/GenBank/DDBJ databases">
        <authorList>
            <person name="Yazar S."/>
        </authorList>
    </citation>
    <scope>NUCLEOTIDE SEQUENCE [LARGE SCALE GENOMIC DNA]</scope>
</reference>
<dbReference type="InterPro" id="IPR003097">
    <property type="entry name" value="CysJ-like_FAD-binding"/>
</dbReference>
<dbReference type="GeneTree" id="ENSGT00930000151050"/>
<dbReference type="STRING" id="29139.ENSVURP00010008453"/>
<dbReference type="EC" id="1.18.1.-" evidence="12"/>
<evidence type="ECO:0000256" key="9">
    <source>
        <dbReference type="ARBA" id="ARBA00052174"/>
    </source>
</evidence>
<dbReference type="Gene3D" id="1.20.990.10">
    <property type="entry name" value="NADPH-cytochrome p450 Reductase, Chain A, domain 3"/>
    <property type="match status" value="1"/>
</dbReference>
<feature type="binding site" evidence="12">
    <location>
        <begin position="122"/>
        <end position="131"/>
    </location>
    <ligand>
        <name>FMN</name>
        <dbReference type="ChEBI" id="CHEBI:58210"/>
    </ligand>
</feature>
<dbReference type="PANTHER" id="PTHR19384:SF10">
    <property type="entry name" value="NADPH-DEPENDENT DIFLAVIN OXIDOREDUCTASE 1"/>
    <property type="match status" value="1"/>
</dbReference>
<feature type="binding site" evidence="12">
    <location>
        <begin position="546"/>
        <end position="550"/>
    </location>
    <ligand>
        <name>NADP(+)</name>
        <dbReference type="ChEBI" id="CHEBI:58349"/>
    </ligand>
</feature>
<comment type="subunit">
    <text evidence="11">Interacts with CIAPIN1; as part of the cytosolic iron-sulfur (Fe-S) protein assembly (CIA) machinery. Interacts with DCPS.</text>
</comment>
<dbReference type="SUPFAM" id="SSF52343">
    <property type="entry name" value="Ferredoxin reductase-like, C-terminal NADP-linked domain"/>
    <property type="match status" value="1"/>
</dbReference>
<keyword evidence="3 12" id="KW-0963">Cytoplasm</keyword>
<dbReference type="OMA" id="DIMSIPR"/>
<dbReference type="InterPro" id="IPR001433">
    <property type="entry name" value="OxRdtase_FAD/NAD-bd"/>
</dbReference>
<comment type="function">
    <text evidence="10">NADPH-dependent reductase which is a central component of the cytosolic iron-sulfur (Fe-S) protein assembly (CIA) machinery. Transfers electrons from NADPH via its FAD and FMN prosthetic groups to the [2Fe-2S] cluster of CIAPIN1, another key component of the CIA machinery. In turn, this reduced cluster provides electrons for assembly of cytosolic iron-sulfur cluster proteins. It can also reduce the [2Fe-2S] cluster of CISD1 and activate this protein implicated in Fe/S cluster repair. In vitro can fully activate methionine synthase/MTR in the presence of soluble cytochrome b5/CYB5A.</text>
</comment>
<dbReference type="Gene3D" id="3.40.50.80">
    <property type="entry name" value="Nucleotide-binding domain of ferredoxin-NADP reductase (FNR) module"/>
    <property type="match status" value="1"/>
</dbReference>
<evidence type="ECO:0000256" key="2">
    <source>
        <dbReference type="ARBA" id="ARBA00001974"/>
    </source>
</evidence>
<evidence type="ECO:0000256" key="6">
    <source>
        <dbReference type="ARBA" id="ARBA00022827"/>
    </source>
</evidence>
<evidence type="ECO:0000256" key="5">
    <source>
        <dbReference type="ARBA" id="ARBA00022643"/>
    </source>
</evidence>
<evidence type="ECO:0000256" key="3">
    <source>
        <dbReference type="ARBA" id="ARBA00022490"/>
    </source>
</evidence>
<keyword evidence="7 12" id="KW-0521">NADP</keyword>
<dbReference type="GO" id="GO:0010181">
    <property type="term" value="F:FMN binding"/>
    <property type="evidence" value="ECO:0007669"/>
    <property type="project" value="UniProtKB-UniRule"/>
</dbReference>
<evidence type="ECO:0000256" key="11">
    <source>
        <dbReference type="ARBA" id="ARBA00063044"/>
    </source>
</evidence>
<evidence type="ECO:0000313" key="15">
    <source>
        <dbReference type="Ensembl" id="ENSVURP00010008453.1"/>
    </source>
</evidence>
<dbReference type="PRINTS" id="PR00371">
    <property type="entry name" value="FPNCR"/>
</dbReference>
<protein>
    <recommendedName>
        <fullName evidence="12">NADPH-dependent diflavin oxidoreductase 1</fullName>
        <ecNumber evidence="12">1.18.1.-</ecNumber>
    </recommendedName>
    <alternativeName>
        <fullName evidence="12">NADPH-dependent FMN and FAD-containing oxidoreductase</fullName>
    </alternativeName>
</protein>
<evidence type="ECO:0000256" key="7">
    <source>
        <dbReference type="ARBA" id="ARBA00022857"/>
    </source>
</evidence>